<dbReference type="SUPFAM" id="SSF75005">
    <property type="entry name" value="Arabinanase/levansucrase/invertase"/>
    <property type="match status" value="1"/>
</dbReference>
<evidence type="ECO:0000313" key="1">
    <source>
        <dbReference type="EMBL" id="ARM75465.1"/>
    </source>
</evidence>
<reference evidence="1 2" key="1">
    <citation type="submission" date="2017-03" db="EMBL/GenBank/DDBJ databases">
        <title>Sulfur activation and transportation mechanism of thermophilic Archaea Acidianus manzaensis YN-25.</title>
        <authorList>
            <person name="Ma Y."/>
            <person name="Yang Y."/>
            <person name="Xia J."/>
        </authorList>
    </citation>
    <scope>NUCLEOTIDE SEQUENCE [LARGE SCALE GENOMIC DNA]</scope>
    <source>
        <strain evidence="1 2">YN-25</strain>
    </source>
</reference>
<proteinExistence type="predicted"/>
<keyword evidence="2" id="KW-1185">Reference proteome</keyword>
<accession>A0A1W6JZ07</accession>
<dbReference type="OrthoDB" id="45198at2157"/>
<dbReference type="RefSeq" id="WP_148691235.1">
    <property type="nucleotide sequence ID" value="NZ_CP020477.1"/>
</dbReference>
<evidence type="ECO:0000313" key="2">
    <source>
        <dbReference type="Proteomes" id="UP000193404"/>
    </source>
</evidence>
<dbReference type="AlphaFoldDB" id="A0A1W6JZ07"/>
<name>A0A1W6JZ07_9CREN</name>
<sequence length="320" mass="36944">MNPQEIFRNKVFYKVLLDPPILTQGSWRGAGKLLIDDKDYWLTSRPRNVEKRGYGIEFFHSNNGNDFSLYRFISKEEISSEIGIEVDSIENTQLIIDPLTGKYYLYASVNIDSRLQKWVTVLLTSDDIKGEWKSKGIVINNDQEYDSAEARDCSIEVLDGMYIGLCKARKLNDNKVYTELLVSKNGISWKKLGLPTINGVKQDPSPAFLLNGNIYSSVYGPMFIGTVTTFYKNAHVTKYFGSYIIDLKSNNLEEVFITEWKSDSKYERQDFPIHNYCNVIYDENNSRWDIVIEAIDPIYSKNVGTDNEMDRVLLYISKRK</sequence>
<gene>
    <name evidence="1" type="ORF">B6F84_05090</name>
</gene>
<dbReference type="KEGG" id="aman:B6F84_05090"/>
<evidence type="ECO:0008006" key="3">
    <source>
        <dbReference type="Google" id="ProtNLM"/>
    </source>
</evidence>
<dbReference type="Proteomes" id="UP000193404">
    <property type="component" value="Chromosome"/>
</dbReference>
<protein>
    <recommendedName>
        <fullName evidence="3">Glycosyl hydrolase family 32 N-terminal domain-containing protein</fullName>
    </recommendedName>
</protein>
<dbReference type="Gene3D" id="2.115.10.20">
    <property type="entry name" value="Glycosyl hydrolase domain, family 43"/>
    <property type="match status" value="1"/>
</dbReference>
<organism evidence="1 2">
    <name type="scientific">Acidianus manzaensis</name>
    <dbReference type="NCBI Taxonomy" id="282676"/>
    <lineage>
        <taxon>Archaea</taxon>
        <taxon>Thermoproteota</taxon>
        <taxon>Thermoprotei</taxon>
        <taxon>Sulfolobales</taxon>
        <taxon>Sulfolobaceae</taxon>
        <taxon>Acidianus</taxon>
    </lineage>
</organism>
<dbReference type="GeneID" id="41590271"/>
<dbReference type="EMBL" id="CP020477">
    <property type="protein sequence ID" value="ARM75465.1"/>
    <property type="molecule type" value="Genomic_DNA"/>
</dbReference>
<dbReference type="InterPro" id="IPR023296">
    <property type="entry name" value="Glyco_hydro_beta-prop_sf"/>
</dbReference>